<dbReference type="Pfam" id="PF09997">
    <property type="entry name" value="DUF2238"/>
    <property type="match status" value="1"/>
</dbReference>
<evidence type="ECO:0008006" key="4">
    <source>
        <dbReference type="Google" id="ProtNLM"/>
    </source>
</evidence>
<dbReference type="EMBL" id="LROS01000066">
    <property type="protein sequence ID" value="OBR90402.1"/>
    <property type="molecule type" value="Genomic_DNA"/>
</dbReference>
<feature type="transmembrane region" description="Helical" evidence="1">
    <location>
        <begin position="171"/>
        <end position="191"/>
    </location>
</feature>
<keyword evidence="1" id="KW-1133">Transmembrane helix</keyword>
<reference evidence="2 3" key="1">
    <citation type="journal article" date="2012" name="Front. Microbiol.">
        <title>Draft Genome Sequence of the Virulent Strain 01-B526 of the Fish Pathogen Aeromonas salmonicida.</title>
        <authorList>
            <person name="Charette S.J."/>
            <person name="Brochu F."/>
            <person name="Boyle B."/>
            <person name="Filion G."/>
            <person name="Tanaka K.H."/>
            <person name="Derome N."/>
        </authorList>
    </citation>
    <scope>NUCLEOTIDE SEQUENCE [LARGE SCALE GENOMIC DNA]</scope>
    <source>
        <strain evidence="2 3">P11</strain>
    </source>
</reference>
<dbReference type="AlphaFoldDB" id="A0A1A6AJZ6"/>
<feature type="transmembrane region" description="Helical" evidence="1">
    <location>
        <begin position="96"/>
        <end position="117"/>
    </location>
</feature>
<feature type="transmembrane region" description="Helical" evidence="1">
    <location>
        <begin position="67"/>
        <end position="84"/>
    </location>
</feature>
<name>A0A1A6AJZ6_9CLOT</name>
<evidence type="ECO:0000313" key="3">
    <source>
        <dbReference type="Proteomes" id="UP000093954"/>
    </source>
</evidence>
<feature type="transmembrane region" description="Helical" evidence="1">
    <location>
        <begin position="129"/>
        <end position="151"/>
    </location>
</feature>
<dbReference type="PATRIC" id="fig|1353534.3.peg.3651"/>
<comment type="caution">
    <text evidence="2">The sequence shown here is derived from an EMBL/GenBank/DDBJ whole genome shotgun (WGS) entry which is preliminary data.</text>
</comment>
<keyword evidence="1" id="KW-0812">Transmembrane</keyword>
<dbReference type="RefSeq" id="WP_065079632.1">
    <property type="nucleotide sequence ID" value="NZ_LROS01000066.1"/>
</dbReference>
<organism evidence="2 3">
    <name type="scientific">Clostridium ragsdalei P11</name>
    <dbReference type="NCBI Taxonomy" id="1353534"/>
    <lineage>
        <taxon>Bacteria</taxon>
        <taxon>Bacillati</taxon>
        <taxon>Bacillota</taxon>
        <taxon>Clostridia</taxon>
        <taxon>Eubacteriales</taxon>
        <taxon>Clostridiaceae</taxon>
        <taxon>Clostridium</taxon>
    </lineage>
</organism>
<evidence type="ECO:0000313" key="2">
    <source>
        <dbReference type="EMBL" id="OBR90402.1"/>
    </source>
</evidence>
<keyword evidence="1" id="KW-0472">Membrane</keyword>
<gene>
    <name evidence="2" type="ORF">CLRAG_35800</name>
</gene>
<accession>A0A1A6AJZ6</accession>
<dbReference type="InterPro" id="IPR014509">
    <property type="entry name" value="YjdF-like"/>
</dbReference>
<proteinExistence type="predicted"/>
<feature type="transmembrane region" description="Helical" evidence="1">
    <location>
        <begin position="12"/>
        <end position="29"/>
    </location>
</feature>
<evidence type="ECO:0000256" key="1">
    <source>
        <dbReference type="SAM" id="Phobius"/>
    </source>
</evidence>
<feature type="transmembrane region" description="Helical" evidence="1">
    <location>
        <begin position="35"/>
        <end position="55"/>
    </location>
</feature>
<sequence length="196" mass="22898">MNMKNNKLSTILVVFLEILLVVTSIISVVSGQWKNFLLCLLTIICLTLPFIITYIANKKEIVLPSNFQLVTLIFIFLAQYLGQIKKLYFRFWWWDLFLHIIFGSYTVIIGLYYTQGIIRKDEKITKQRFTLFTVIFAFSFSITLGTLWEMFEFIGDYLFETSMVKGGLEDTATDLIVKVLAALITSIIYYFRNLKK</sequence>
<protein>
    <recommendedName>
        <fullName evidence="4">Membrane-spanning protein</fullName>
    </recommendedName>
</protein>
<keyword evidence="3" id="KW-1185">Reference proteome</keyword>
<dbReference type="Proteomes" id="UP000093954">
    <property type="component" value="Unassembled WGS sequence"/>
</dbReference>